<dbReference type="SUPFAM" id="SSF53474">
    <property type="entry name" value="alpha/beta-Hydrolases"/>
    <property type="match status" value="1"/>
</dbReference>
<name>A0A5B9W085_9BACT</name>
<reference evidence="4 5" key="1">
    <citation type="submission" date="2019-08" db="EMBL/GenBank/DDBJ databases">
        <title>Deep-cultivation of Planctomycetes and their phenomic and genomic characterization uncovers novel biology.</title>
        <authorList>
            <person name="Wiegand S."/>
            <person name="Jogler M."/>
            <person name="Boedeker C."/>
            <person name="Pinto D."/>
            <person name="Vollmers J."/>
            <person name="Rivas-Marin E."/>
            <person name="Kohn T."/>
            <person name="Peeters S.H."/>
            <person name="Heuer A."/>
            <person name="Rast P."/>
            <person name="Oberbeckmann S."/>
            <person name="Bunk B."/>
            <person name="Jeske O."/>
            <person name="Meyerdierks A."/>
            <person name="Storesund J.E."/>
            <person name="Kallscheuer N."/>
            <person name="Luecker S."/>
            <person name="Lage O.M."/>
            <person name="Pohl T."/>
            <person name="Merkel B.J."/>
            <person name="Hornburger P."/>
            <person name="Mueller R.-W."/>
            <person name="Bruemmer F."/>
            <person name="Labrenz M."/>
            <person name="Spormann A.M."/>
            <person name="Op den Camp H."/>
            <person name="Overmann J."/>
            <person name="Amann R."/>
            <person name="Jetten M.S.M."/>
            <person name="Mascher T."/>
            <person name="Medema M.H."/>
            <person name="Devos D.P."/>
            <person name="Kaster A.-K."/>
            <person name="Ovreas L."/>
            <person name="Rohde M."/>
            <person name="Galperin M.Y."/>
            <person name="Jogler C."/>
        </authorList>
    </citation>
    <scope>NUCLEOTIDE SEQUENCE [LARGE SCALE GENOMIC DNA]</scope>
    <source>
        <strain evidence="4 5">OJF2</strain>
    </source>
</reference>
<dbReference type="AlphaFoldDB" id="A0A5B9W085"/>
<dbReference type="Gene3D" id="3.40.50.1820">
    <property type="entry name" value="alpha/beta hydrolase"/>
    <property type="match status" value="1"/>
</dbReference>
<dbReference type="GO" id="GO:0106435">
    <property type="term" value="F:carboxylesterase activity"/>
    <property type="evidence" value="ECO:0007669"/>
    <property type="project" value="UniProtKB-EC"/>
</dbReference>
<dbReference type="Proteomes" id="UP000324233">
    <property type="component" value="Chromosome"/>
</dbReference>
<gene>
    <name evidence="4" type="primary">nlhH_2</name>
    <name evidence="4" type="ORF">OJF2_21730</name>
</gene>
<comment type="similarity">
    <text evidence="1">Belongs to the 'GDXG' lipolytic enzyme family.</text>
</comment>
<proteinExistence type="inferred from homology"/>
<protein>
    <submittedName>
        <fullName evidence="4">Carboxylesterase NlhH</fullName>
        <ecNumber evidence="4">3.1.1.1</ecNumber>
    </submittedName>
</protein>
<dbReference type="PROSITE" id="PS01173">
    <property type="entry name" value="LIPASE_GDXG_HIS"/>
    <property type="match status" value="1"/>
</dbReference>
<dbReference type="InterPro" id="IPR050300">
    <property type="entry name" value="GDXG_lipolytic_enzyme"/>
</dbReference>
<dbReference type="RefSeq" id="WP_148593686.1">
    <property type="nucleotide sequence ID" value="NZ_CP042997.1"/>
</dbReference>
<dbReference type="InterPro" id="IPR002168">
    <property type="entry name" value="Lipase_GDXG_HIS_AS"/>
</dbReference>
<accession>A0A5B9W085</accession>
<dbReference type="EMBL" id="CP042997">
    <property type="protein sequence ID" value="QEH33667.1"/>
    <property type="molecule type" value="Genomic_DNA"/>
</dbReference>
<keyword evidence="5" id="KW-1185">Reference proteome</keyword>
<dbReference type="KEGG" id="agv:OJF2_21730"/>
<sequence>MPLDPQARDFLDRLAAANLKPIESIPVSEARAQMDLSTHFLGPLPHVARAEDRHFEGPGGTIRVRLLRPSPRDGADSSAGRHPAPALVYFHGGGWVLGNLTSHEHICRAIANEAGAVVIAVDYRLAPEHRFPAAAEDALAATTWAITRAEEFGLDARRIAVGGDSAGGNLAAAACLMARDAGGPRPAFQVLVYPIADCGMDTGSYREFADGYFLTAAEMAWYWDQYVPDRGRRPDPLASPCRAQDLRGLPPALVITAGCDVLRDEGELYARRLQDSGVPTTLSRYEGTIHGFVRRFPFFDQGRAAIKEIGRAVRDAIGEGGPGPSTPSVL</sequence>
<evidence type="ECO:0000313" key="5">
    <source>
        <dbReference type="Proteomes" id="UP000324233"/>
    </source>
</evidence>
<feature type="domain" description="Alpha/beta hydrolase fold-3" evidence="3">
    <location>
        <begin position="87"/>
        <end position="293"/>
    </location>
</feature>
<dbReference type="PANTHER" id="PTHR48081:SF8">
    <property type="entry name" value="ALPHA_BETA HYDROLASE FOLD-3 DOMAIN-CONTAINING PROTEIN-RELATED"/>
    <property type="match status" value="1"/>
</dbReference>
<evidence type="ECO:0000256" key="1">
    <source>
        <dbReference type="ARBA" id="ARBA00010515"/>
    </source>
</evidence>
<dbReference type="InterPro" id="IPR029058">
    <property type="entry name" value="AB_hydrolase_fold"/>
</dbReference>
<dbReference type="InterPro" id="IPR013094">
    <property type="entry name" value="AB_hydrolase_3"/>
</dbReference>
<dbReference type="Pfam" id="PF07859">
    <property type="entry name" value="Abhydrolase_3"/>
    <property type="match status" value="1"/>
</dbReference>
<evidence type="ECO:0000313" key="4">
    <source>
        <dbReference type="EMBL" id="QEH33667.1"/>
    </source>
</evidence>
<dbReference type="OrthoDB" id="9815425at2"/>
<dbReference type="FunFam" id="3.40.50.1820:FF:000089">
    <property type="entry name" value="Alpha/beta hydrolase"/>
    <property type="match status" value="1"/>
</dbReference>
<evidence type="ECO:0000259" key="3">
    <source>
        <dbReference type="Pfam" id="PF07859"/>
    </source>
</evidence>
<evidence type="ECO:0000256" key="2">
    <source>
        <dbReference type="ARBA" id="ARBA00022801"/>
    </source>
</evidence>
<keyword evidence="2 4" id="KW-0378">Hydrolase</keyword>
<organism evidence="4 5">
    <name type="scientific">Aquisphaera giovannonii</name>
    <dbReference type="NCBI Taxonomy" id="406548"/>
    <lineage>
        <taxon>Bacteria</taxon>
        <taxon>Pseudomonadati</taxon>
        <taxon>Planctomycetota</taxon>
        <taxon>Planctomycetia</taxon>
        <taxon>Isosphaerales</taxon>
        <taxon>Isosphaeraceae</taxon>
        <taxon>Aquisphaera</taxon>
    </lineage>
</organism>
<dbReference type="PANTHER" id="PTHR48081">
    <property type="entry name" value="AB HYDROLASE SUPERFAMILY PROTEIN C4A8.06C"/>
    <property type="match status" value="1"/>
</dbReference>
<dbReference type="EC" id="3.1.1.1" evidence="4"/>